<gene>
    <name evidence="3" type="ORF">TWF696_009379</name>
</gene>
<feature type="compositionally biased region" description="Basic and acidic residues" evidence="1">
    <location>
        <begin position="280"/>
        <end position="309"/>
    </location>
</feature>
<proteinExistence type="predicted"/>
<feature type="domain" description="Ell binding protein Ebp1 C-terminal" evidence="2">
    <location>
        <begin position="554"/>
        <end position="672"/>
    </location>
</feature>
<evidence type="ECO:0000313" key="4">
    <source>
        <dbReference type="Proteomes" id="UP001375240"/>
    </source>
</evidence>
<dbReference type="Pfam" id="PF21204">
    <property type="entry name" value="Ebp1_C"/>
    <property type="match status" value="1"/>
</dbReference>
<evidence type="ECO:0000256" key="1">
    <source>
        <dbReference type="SAM" id="MobiDB-lite"/>
    </source>
</evidence>
<feature type="compositionally biased region" description="Polar residues" evidence="1">
    <location>
        <begin position="190"/>
        <end position="236"/>
    </location>
</feature>
<organism evidence="3 4">
    <name type="scientific">Orbilia brochopaga</name>
    <dbReference type="NCBI Taxonomy" id="3140254"/>
    <lineage>
        <taxon>Eukaryota</taxon>
        <taxon>Fungi</taxon>
        <taxon>Dikarya</taxon>
        <taxon>Ascomycota</taxon>
        <taxon>Pezizomycotina</taxon>
        <taxon>Orbiliomycetes</taxon>
        <taxon>Orbiliales</taxon>
        <taxon>Orbiliaceae</taxon>
        <taxon>Orbilia</taxon>
    </lineage>
</organism>
<feature type="compositionally biased region" description="Low complexity" evidence="1">
    <location>
        <begin position="104"/>
        <end position="115"/>
    </location>
</feature>
<feature type="compositionally biased region" description="Low complexity" evidence="1">
    <location>
        <begin position="255"/>
        <end position="267"/>
    </location>
</feature>
<feature type="region of interest" description="Disordered" evidence="1">
    <location>
        <begin position="335"/>
        <end position="555"/>
    </location>
</feature>
<sequence length="802" mass="89433">MAHATTASASSQTHVNVDARLKNLKKNVLPDYPLRLTQVNDHTDARKPSGNCKYCGQNKDNCFCYAHHTFLSREEMTTYSDKTSGSDQVPPSSRLLSSQHTPIAASQSFSAAASRSGKKMSLGEYSKRMQEGGSGAGRSTPKDAPSPAEATISRDTPSTKSKAQQSNSLSAAESTTGLNDGDRPAKKLKTSSSTSVPIQNTPVSRLTNNISTSSKNIPLSRSPSKKSTASEENPTSTDRKPSVARLQASKRDASSSRPKSPSASSKSDYSRNRRSQSPIERPRERPQKKDDRDHKTKSERLHSKDHDRMGPLLPKMLSPLPDELNRLVDEYERKHPELIKYRDVDSLSMDDEPPRKHKRGDKPTDKSSHSESRMGNKPDGDSRPSKSEHRLDRLDPGGRDADGRVQLQGQSPRQGFKVPAKRPPADAVPKSRDPERDPSRLVVRLHYGSRNVNRVKKILKSEPKSVVGKDDGHPSEQQSERTAPRERSPHLPTRVSMTTLKATPSVRSSSNGKIATPNRRMASSSERPKSSEQGQPSRLSTSQSNDREPDELGDNDMLRADSEAFLALGIKLKHKADEALGVKNPEEANLHHAMVYACHCVIAYFLSFGLDDELRRRENRSSTSESWKGVVGYIKFLLSSRLKANPTIHGLLYQMGAICSERVSSFEQERLLGISLSESAQPEDNNNRNVLENVRRSRNDLVRILRTNHEWWNLGHQRLPWATVQAEFQRTWSKRSPQVIRKPQITPGHYLTPFYLPLYSGSTAFEAATFAWMVTQEWAAQARLSLDTGLHLTWSSRDDREG</sequence>
<name>A0AAV9UFY9_9PEZI</name>
<accession>A0AAV9UFY9</accession>
<keyword evidence="4" id="KW-1185">Reference proteome</keyword>
<dbReference type="Proteomes" id="UP001375240">
    <property type="component" value="Unassembled WGS sequence"/>
</dbReference>
<comment type="caution">
    <text evidence="3">The sequence shown here is derived from an EMBL/GenBank/DDBJ whole genome shotgun (WGS) entry which is preliminary data.</text>
</comment>
<evidence type="ECO:0000259" key="2">
    <source>
        <dbReference type="Pfam" id="PF21204"/>
    </source>
</evidence>
<feature type="compositionally biased region" description="Basic and acidic residues" evidence="1">
    <location>
        <begin position="429"/>
        <end position="439"/>
    </location>
</feature>
<feature type="compositionally biased region" description="Basic and acidic residues" evidence="1">
    <location>
        <begin position="361"/>
        <end position="403"/>
    </location>
</feature>
<evidence type="ECO:0000313" key="3">
    <source>
        <dbReference type="EMBL" id="KAK6341071.1"/>
    </source>
</evidence>
<feature type="compositionally biased region" description="Polar residues" evidence="1">
    <location>
        <begin position="79"/>
        <end position="101"/>
    </location>
</feature>
<feature type="compositionally biased region" description="Basic and acidic residues" evidence="1">
    <location>
        <begin position="459"/>
        <end position="489"/>
    </location>
</feature>
<feature type="region of interest" description="Disordered" evidence="1">
    <location>
        <begin position="79"/>
        <end position="320"/>
    </location>
</feature>
<feature type="compositionally biased region" description="Basic and acidic residues" evidence="1">
    <location>
        <begin position="335"/>
        <end position="345"/>
    </location>
</feature>
<dbReference type="EMBL" id="JAVHNQ010000008">
    <property type="protein sequence ID" value="KAK6341071.1"/>
    <property type="molecule type" value="Genomic_DNA"/>
</dbReference>
<protein>
    <recommendedName>
        <fullName evidence="2">Ell binding protein Ebp1 C-terminal domain-containing protein</fullName>
    </recommendedName>
</protein>
<dbReference type="AlphaFoldDB" id="A0AAV9UFY9"/>
<feature type="compositionally biased region" description="Polar residues" evidence="1">
    <location>
        <begin position="153"/>
        <end position="178"/>
    </location>
</feature>
<reference evidence="3 4" key="1">
    <citation type="submission" date="2019-10" db="EMBL/GenBank/DDBJ databases">
        <authorList>
            <person name="Palmer J.M."/>
        </authorList>
    </citation>
    <scope>NUCLEOTIDE SEQUENCE [LARGE SCALE GENOMIC DNA]</scope>
    <source>
        <strain evidence="3 4">TWF696</strain>
    </source>
</reference>
<dbReference type="InterPro" id="IPR049403">
    <property type="entry name" value="Ebp1_C"/>
</dbReference>
<feature type="compositionally biased region" description="Polar residues" evidence="1">
    <location>
        <begin position="521"/>
        <end position="544"/>
    </location>
</feature>
<feature type="compositionally biased region" description="Polar residues" evidence="1">
    <location>
        <begin position="495"/>
        <end position="513"/>
    </location>
</feature>